<protein>
    <submittedName>
        <fullName evidence="1">Uncharacterized protein</fullName>
    </submittedName>
</protein>
<dbReference type="Proteomes" id="UP000034562">
    <property type="component" value="Unassembled WGS sequence"/>
</dbReference>
<reference evidence="1 2" key="1">
    <citation type="journal article" date="2015" name="Nature">
        <title>rRNA introns, odd ribosomes, and small enigmatic genomes across a large radiation of phyla.</title>
        <authorList>
            <person name="Brown C.T."/>
            <person name="Hug L.A."/>
            <person name="Thomas B.C."/>
            <person name="Sharon I."/>
            <person name="Castelle C.J."/>
            <person name="Singh A."/>
            <person name="Wilkins M.J."/>
            <person name="Williams K.H."/>
            <person name="Banfield J.F."/>
        </authorList>
    </citation>
    <scope>NUCLEOTIDE SEQUENCE [LARGE SCALE GENOMIC DNA]</scope>
</reference>
<accession>A0A0G0VH35</accession>
<evidence type="ECO:0000313" key="2">
    <source>
        <dbReference type="Proteomes" id="UP000034562"/>
    </source>
</evidence>
<evidence type="ECO:0000313" key="1">
    <source>
        <dbReference type="EMBL" id="KKR71355.1"/>
    </source>
</evidence>
<dbReference type="EMBL" id="LBZK01000002">
    <property type="protein sequence ID" value="KKR71355.1"/>
    <property type="molecule type" value="Genomic_DNA"/>
</dbReference>
<sequence length="69" mass="7794">MAEPGEKQFDDWVRPTKRIVNLSGISLEKFEKHVKRGLEVIRETDGTGIVTGKIVIKGSRKDEQIDVSK</sequence>
<proteinExistence type="predicted"/>
<gene>
    <name evidence="1" type="ORF">UU12_C0002G0013</name>
</gene>
<organism evidence="1 2">
    <name type="scientific">Candidatus Woesebacteria bacterium GW2011_GWA2_40_7b</name>
    <dbReference type="NCBI Taxonomy" id="1618563"/>
    <lineage>
        <taxon>Bacteria</taxon>
        <taxon>Candidatus Woeseibacteriota</taxon>
    </lineage>
</organism>
<dbReference type="STRING" id="1618563.UU12_C0002G0013"/>
<name>A0A0G0VH35_9BACT</name>
<dbReference type="AlphaFoldDB" id="A0A0G0VH35"/>
<comment type="caution">
    <text evidence="1">The sequence shown here is derived from an EMBL/GenBank/DDBJ whole genome shotgun (WGS) entry which is preliminary data.</text>
</comment>